<dbReference type="AlphaFoldDB" id="A0AAE0YB42"/>
<keyword evidence="2" id="KW-1185">Reference proteome</keyword>
<dbReference type="EMBL" id="JAWDGP010006534">
    <property type="protein sequence ID" value="KAK3739415.1"/>
    <property type="molecule type" value="Genomic_DNA"/>
</dbReference>
<gene>
    <name evidence="1" type="ORF">RRG08_051284</name>
</gene>
<evidence type="ECO:0000313" key="1">
    <source>
        <dbReference type="EMBL" id="KAK3739415.1"/>
    </source>
</evidence>
<accession>A0AAE0YB42</accession>
<sequence>MNILVVSLQVKYGNFIRLALRLSTTEGGVWFYLGHLPPLSLSFCPMNRFSKQWKKRLLCEPNEGPLSFLSDVSQKGTWNCWYGAVKYHLQHLEYLKVFAAEEGTPCGRMAPDSLKLIQDMLTCPVELLS</sequence>
<comment type="caution">
    <text evidence="1">The sequence shown here is derived from an EMBL/GenBank/DDBJ whole genome shotgun (WGS) entry which is preliminary data.</text>
</comment>
<dbReference type="Proteomes" id="UP001283361">
    <property type="component" value="Unassembled WGS sequence"/>
</dbReference>
<organism evidence="1 2">
    <name type="scientific">Elysia crispata</name>
    <name type="common">lettuce slug</name>
    <dbReference type="NCBI Taxonomy" id="231223"/>
    <lineage>
        <taxon>Eukaryota</taxon>
        <taxon>Metazoa</taxon>
        <taxon>Spiralia</taxon>
        <taxon>Lophotrochozoa</taxon>
        <taxon>Mollusca</taxon>
        <taxon>Gastropoda</taxon>
        <taxon>Heterobranchia</taxon>
        <taxon>Euthyneura</taxon>
        <taxon>Panpulmonata</taxon>
        <taxon>Sacoglossa</taxon>
        <taxon>Placobranchoidea</taxon>
        <taxon>Plakobranchidae</taxon>
        <taxon>Elysia</taxon>
    </lineage>
</organism>
<name>A0AAE0YB42_9GAST</name>
<proteinExistence type="predicted"/>
<protein>
    <submittedName>
        <fullName evidence="1">Uncharacterized protein</fullName>
    </submittedName>
</protein>
<reference evidence="1" key="1">
    <citation type="journal article" date="2023" name="G3 (Bethesda)">
        <title>A reference genome for the long-term kleptoplast-retaining sea slug Elysia crispata morphotype clarki.</title>
        <authorList>
            <person name="Eastman K.E."/>
            <person name="Pendleton A.L."/>
            <person name="Shaikh M.A."/>
            <person name="Suttiyut T."/>
            <person name="Ogas R."/>
            <person name="Tomko P."/>
            <person name="Gavelis G."/>
            <person name="Widhalm J.R."/>
            <person name="Wisecaver J.H."/>
        </authorList>
    </citation>
    <scope>NUCLEOTIDE SEQUENCE</scope>
    <source>
        <strain evidence="1">ECLA1</strain>
    </source>
</reference>
<evidence type="ECO:0000313" key="2">
    <source>
        <dbReference type="Proteomes" id="UP001283361"/>
    </source>
</evidence>